<dbReference type="Pfam" id="PF20216">
    <property type="entry name" value="DUF6576"/>
    <property type="match status" value="1"/>
</dbReference>
<protein>
    <submittedName>
        <fullName evidence="11">Rhomboid family intramembrane serine protease</fullName>
    </submittedName>
</protein>
<gene>
    <name evidence="11" type="ORF">GSY63_05345</name>
</gene>
<evidence type="ECO:0000256" key="5">
    <source>
        <dbReference type="ARBA" id="ARBA00022989"/>
    </source>
</evidence>
<evidence type="ECO:0000256" key="7">
    <source>
        <dbReference type="SAM" id="MobiDB-lite"/>
    </source>
</evidence>
<feature type="domain" description="Peptidase S54 rhomboid" evidence="9">
    <location>
        <begin position="73"/>
        <end position="219"/>
    </location>
</feature>
<dbReference type="InterPro" id="IPR046483">
    <property type="entry name" value="DUF6576"/>
</dbReference>
<evidence type="ECO:0000259" key="9">
    <source>
        <dbReference type="Pfam" id="PF01694"/>
    </source>
</evidence>
<feature type="compositionally biased region" description="Low complexity" evidence="7">
    <location>
        <begin position="247"/>
        <end position="260"/>
    </location>
</feature>
<dbReference type="InterPro" id="IPR035952">
    <property type="entry name" value="Rhomboid-like_sf"/>
</dbReference>
<evidence type="ECO:0000313" key="12">
    <source>
        <dbReference type="Proteomes" id="UP000638732"/>
    </source>
</evidence>
<feature type="region of interest" description="Disordered" evidence="7">
    <location>
        <begin position="247"/>
        <end position="267"/>
    </location>
</feature>
<dbReference type="GO" id="GO:0004252">
    <property type="term" value="F:serine-type endopeptidase activity"/>
    <property type="evidence" value="ECO:0007669"/>
    <property type="project" value="InterPro"/>
</dbReference>
<name>A0A965ZF03_9SPHI</name>
<evidence type="ECO:0000259" key="10">
    <source>
        <dbReference type="Pfam" id="PF20216"/>
    </source>
</evidence>
<evidence type="ECO:0000313" key="11">
    <source>
        <dbReference type="EMBL" id="NCD68774.1"/>
    </source>
</evidence>
<organism evidence="11 12">
    <name type="scientific">Mucilaginibacter agri</name>
    <dbReference type="NCBI Taxonomy" id="2695265"/>
    <lineage>
        <taxon>Bacteria</taxon>
        <taxon>Pseudomonadati</taxon>
        <taxon>Bacteroidota</taxon>
        <taxon>Sphingobacteriia</taxon>
        <taxon>Sphingobacteriales</taxon>
        <taxon>Sphingobacteriaceae</taxon>
        <taxon>Mucilaginibacter</taxon>
    </lineage>
</organism>
<keyword evidence="3 8" id="KW-0812">Transmembrane</keyword>
<evidence type="ECO:0000256" key="6">
    <source>
        <dbReference type="ARBA" id="ARBA00023136"/>
    </source>
</evidence>
<feature type="transmembrane region" description="Helical" evidence="8">
    <location>
        <begin position="21"/>
        <end position="39"/>
    </location>
</feature>
<reference evidence="11" key="1">
    <citation type="submission" date="2020-01" db="EMBL/GenBank/DDBJ databases">
        <authorList>
            <person name="Seo Y.L."/>
        </authorList>
    </citation>
    <scope>NUCLEOTIDE SEQUENCE</scope>
    <source>
        <strain evidence="11">R11</strain>
    </source>
</reference>
<evidence type="ECO:0000256" key="8">
    <source>
        <dbReference type="SAM" id="Phobius"/>
    </source>
</evidence>
<dbReference type="Proteomes" id="UP000638732">
    <property type="component" value="Unassembled WGS sequence"/>
</dbReference>
<dbReference type="GO" id="GO:0016020">
    <property type="term" value="C:membrane"/>
    <property type="evidence" value="ECO:0007669"/>
    <property type="project" value="UniProtKB-SubCell"/>
</dbReference>
<dbReference type="PANTHER" id="PTHR43731">
    <property type="entry name" value="RHOMBOID PROTEASE"/>
    <property type="match status" value="1"/>
</dbReference>
<evidence type="ECO:0000256" key="3">
    <source>
        <dbReference type="ARBA" id="ARBA00022692"/>
    </source>
</evidence>
<evidence type="ECO:0000256" key="2">
    <source>
        <dbReference type="ARBA" id="ARBA00009045"/>
    </source>
</evidence>
<feature type="domain" description="DUF6576" evidence="10">
    <location>
        <begin position="263"/>
        <end position="295"/>
    </location>
</feature>
<dbReference type="AlphaFoldDB" id="A0A965ZF03"/>
<dbReference type="Pfam" id="PF01694">
    <property type="entry name" value="Rhomboid"/>
    <property type="match status" value="1"/>
</dbReference>
<comment type="subcellular location">
    <subcellularLocation>
        <location evidence="1">Membrane</location>
        <topology evidence="1">Multi-pass membrane protein</topology>
    </subcellularLocation>
</comment>
<keyword evidence="12" id="KW-1185">Reference proteome</keyword>
<feature type="transmembrane region" description="Helical" evidence="8">
    <location>
        <begin position="80"/>
        <end position="99"/>
    </location>
</feature>
<dbReference type="InterPro" id="IPR050925">
    <property type="entry name" value="Rhomboid_protease_S54"/>
</dbReference>
<keyword evidence="6 8" id="KW-0472">Membrane</keyword>
<keyword evidence="5 8" id="KW-1133">Transmembrane helix</keyword>
<sequence length="297" mass="33084">MNTTWQDIRYKMLHSGSKINLLIGINVIVFLLINIPAIVEQLFITGFNQPSIILSYAYDYLAMPAYLPKLLTRIWTPLTYMFLHQGIFHILFNMLWLYWMGQLFEEYLGNKKTIGLYIAGGLAGALAYLLSFNFIPAFSHSEALPLVTVVGASASVMAIVVATATLIPNYTIFLMFLGPVKLKWVALFYVVFDFLSIAGPNAGGEIAHLGGALLGFIYIKQLQRGNNWGQSIGNVFKASPKIKVVSNNSGYSRSGKSSSNTPQQEEIDRILDKISQTGYDSLNKNEKETLFRASNND</sequence>
<dbReference type="GO" id="GO:0006508">
    <property type="term" value="P:proteolysis"/>
    <property type="evidence" value="ECO:0007669"/>
    <property type="project" value="UniProtKB-KW"/>
</dbReference>
<dbReference type="RefSeq" id="WP_166584792.1">
    <property type="nucleotide sequence ID" value="NZ_WWEO01000039.1"/>
</dbReference>
<dbReference type="InterPro" id="IPR022764">
    <property type="entry name" value="Peptidase_S54_rhomboid_dom"/>
</dbReference>
<feature type="transmembrane region" description="Helical" evidence="8">
    <location>
        <begin position="114"/>
        <end position="131"/>
    </location>
</feature>
<comment type="caution">
    <text evidence="11">The sequence shown here is derived from an EMBL/GenBank/DDBJ whole genome shotgun (WGS) entry which is preliminary data.</text>
</comment>
<dbReference type="Gene3D" id="1.20.1540.10">
    <property type="entry name" value="Rhomboid-like"/>
    <property type="match status" value="1"/>
</dbReference>
<evidence type="ECO:0000256" key="4">
    <source>
        <dbReference type="ARBA" id="ARBA00022801"/>
    </source>
</evidence>
<keyword evidence="4" id="KW-0378">Hydrolase</keyword>
<dbReference type="EMBL" id="WWEO01000039">
    <property type="protein sequence ID" value="NCD68774.1"/>
    <property type="molecule type" value="Genomic_DNA"/>
</dbReference>
<dbReference type="SUPFAM" id="SSF144091">
    <property type="entry name" value="Rhomboid-like"/>
    <property type="match status" value="1"/>
</dbReference>
<dbReference type="PANTHER" id="PTHR43731:SF14">
    <property type="entry name" value="PRESENILIN-ASSOCIATED RHOMBOID-LIKE PROTEIN, MITOCHONDRIAL"/>
    <property type="match status" value="1"/>
</dbReference>
<proteinExistence type="inferred from homology"/>
<reference evidence="11" key="2">
    <citation type="submission" date="2020-10" db="EMBL/GenBank/DDBJ databases">
        <title>Mucilaginibacter sp. nov., isolated from soil.</title>
        <authorList>
            <person name="Jeon C.O."/>
        </authorList>
    </citation>
    <scope>NUCLEOTIDE SEQUENCE</scope>
    <source>
        <strain evidence="11">R11</strain>
    </source>
</reference>
<evidence type="ECO:0000256" key="1">
    <source>
        <dbReference type="ARBA" id="ARBA00004141"/>
    </source>
</evidence>
<comment type="similarity">
    <text evidence="2">Belongs to the peptidase S54 family.</text>
</comment>
<accession>A0A965ZF03</accession>
<keyword evidence="11" id="KW-0645">Protease</keyword>